<evidence type="ECO:0000313" key="1">
    <source>
        <dbReference type="EMBL" id="KHN84368.1"/>
    </source>
</evidence>
<dbReference type="OrthoDB" id="5787264at2759"/>
<keyword evidence="2" id="KW-1185">Reference proteome</keyword>
<dbReference type="Proteomes" id="UP000031036">
    <property type="component" value="Unassembled WGS sequence"/>
</dbReference>
<dbReference type="InterPro" id="IPR016186">
    <property type="entry name" value="C-type_lectin-like/link_sf"/>
</dbReference>
<dbReference type="GO" id="GO:0030246">
    <property type="term" value="F:carbohydrate binding"/>
    <property type="evidence" value="ECO:0007669"/>
    <property type="project" value="UniProtKB-KW"/>
</dbReference>
<keyword evidence="1" id="KW-0430">Lectin</keyword>
<dbReference type="Gene3D" id="3.10.100.10">
    <property type="entry name" value="Mannose-Binding Protein A, subunit A"/>
    <property type="match status" value="1"/>
</dbReference>
<comment type="caution">
    <text evidence="1">The sequence shown here is derived from an EMBL/GenBank/DDBJ whole genome shotgun (WGS) entry which is preliminary data.</text>
</comment>
<dbReference type="SUPFAM" id="SSF56436">
    <property type="entry name" value="C-type lectin-like"/>
    <property type="match status" value="1"/>
</dbReference>
<proteinExistence type="predicted"/>
<dbReference type="STRING" id="6265.A0A0B2VRT1"/>
<name>A0A0B2VRT1_TOXCA</name>
<accession>A0A0B2VRT1</accession>
<evidence type="ECO:0000313" key="2">
    <source>
        <dbReference type="Proteomes" id="UP000031036"/>
    </source>
</evidence>
<sequence length="115" mass="12776">MTNHMINMEIRGYAQSAISTVPSPFEYHIGLRFNHSAGAYFWEGPNRSELPYDPASLNSWNTGYPNTTVGECVSVVRGSNPNAGLQNVNCFTKPMRYVCQVAACDTENFCDSLED</sequence>
<dbReference type="AlphaFoldDB" id="A0A0B2VRT1"/>
<dbReference type="CDD" id="cd00037">
    <property type="entry name" value="CLECT"/>
    <property type="match status" value="1"/>
</dbReference>
<protein>
    <submittedName>
        <fullName evidence="1">C-type lectin protein</fullName>
    </submittedName>
</protein>
<gene>
    <name evidence="1" type="primary">clec-160</name>
    <name evidence="1" type="ORF">Tcan_15055</name>
</gene>
<dbReference type="EMBL" id="JPKZ01000989">
    <property type="protein sequence ID" value="KHN84368.1"/>
    <property type="molecule type" value="Genomic_DNA"/>
</dbReference>
<dbReference type="InterPro" id="IPR016187">
    <property type="entry name" value="CTDL_fold"/>
</dbReference>
<reference evidence="1 2" key="1">
    <citation type="submission" date="2014-11" db="EMBL/GenBank/DDBJ databases">
        <title>Genetic blueprint of the zoonotic pathogen Toxocara canis.</title>
        <authorList>
            <person name="Zhu X.-Q."/>
            <person name="Korhonen P.K."/>
            <person name="Cai H."/>
            <person name="Young N.D."/>
            <person name="Nejsum P."/>
            <person name="von Samson-Himmelstjerna G."/>
            <person name="Boag P.R."/>
            <person name="Tan P."/>
            <person name="Li Q."/>
            <person name="Min J."/>
            <person name="Yang Y."/>
            <person name="Wang X."/>
            <person name="Fang X."/>
            <person name="Hall R.S."/>
            <person name="Hofmann A."/>
            <person name="Sternberg P.W."/>
            <person name="Jex A.R."/>
            <person name="Gasser R.B."/>
        </authorList>
    </citation>
    <scope>NUCLEOTIDE SEQUENCE [LARGE SCALE GENOMIC DNA]</scope>
    <source>
        <strain evidence="1">PN_DK_2014</strain>
    </source>
</reference>
<organism evidence="1 2">
    <name type="scientific">Toxocara canis</name>
    <name type="common">Canine roundworm</name>
    <dbReference type="NCBI Taxonomy" id="6265"/>
    <lineage>
        <taxon>Eukaryota</taxon>
        <taxon>Metazoa</taxon>
        <taxon>Ecdysozoa</taxon>
        <taxon>Nematoda</taxon>
        <taxon>Chromadorea</taxon>
        <taxon>Rhabditida</taxon>
        <taxon>Spirurina</taxon>
        <taxon>Ascaridomorpha</taxon>
        <taxon>Ascaridoidea</taxon>
        <taxon>Toxocaridae</taxon>
        <taxon>Toxocara</taxon>
    </lineage>
</organism>